<keyword evidence="8 17" id="KW-0812">Transmembrane</keyword>
<keyword evidence="12" id="KW-0594">Phospholipid biosynthesis</keyword>
<reference evidence="18" key="1">
    <citation type="submission" date="2020-06" db="EMBL/GenBank/DDBJ databases">
        <title>Legume-microbial interactions unlock mineral nutrients during tropical forest succession.</title>
        <authorList>
            <person name="Epihov D.Z."/>
        </authorList>
    </citation>
    <scope>NUCLEOTIDE SEQUENCE [LARGE SCALE GENOMIC DNA]</scope>
    <source>
        <strain evidence="18">Pan2503</strain>
    </source>
</reference>
<dbReference type="InterPro" id="IPR004570">
    <property type="entry name" value="Phosphatidylglycerol_P_synth"/>
</dbReference>
<keyword evidence="13" id="KW-1208">Phospholipid metabolism</keyword>
<keyword evidence="7 16" id="KW-0808">Transferase</keyword>
<evidence type="ECO:0000256" key="7">
    <source>
        <dbReference type="ARBA" id="ARBA00022679"/>
    </source>
</evidence>
<evidence type="ECO:0000256" key="13">
    <source>
        <dbReference type="ARBA" id="ARBA00023264"/>
    </source>
</evidence>
<evidence type="ECO:0000256" key="1">
    <source>
        <dbReference type="ARBA" id="ARBA00004141"/>
    </source>
</evidence>
<organism evidence="18 19">
    <name type="scientific">Candidatus Acidiferrum panamense</name>
    <dbReference type="NCBI Taxonomy" id="2741543"/>
    <lineage>
        <taxon>Bacteria</taxon>
        <taxon>Pseudomonadati</taxon>
        <taxon>Acidobacteriota</taxon>
        <taxon>Terriglobia</taxon>
        <taxon>Candidatus Acidiferrales</taxon>
        <taxon>Candidatus Acidiferrum</taxon>
    </lineage>
</organism>
<evidence type="ECO:0000256" key="16">
    <source>
        <dbReference type="RuleBase" id="RU003750"/>
    </source>
</evidence>
<evidence type="ECO:0000256" key="4">
    <source>
        <dbReference type="ARBA" id="ARBA00013170"/>
    </source>
</evidence>
<gene>
    <name evidence="18" type="primary">pgsA</name>
    <name evidence="18" type="ORF">HRJ53_28415</name>
</gene>
<feature type="transmembrane region" description="Helical" evidence="17">
    <location>
        <begin position="6"/>
        <end position="24"/>
    </location>
</feature>
<evidence type="ECO:0000256" key="9">
    <source>
        <dbReference type="ARBA" id="ARBA00022989"/>
    </source>
</evidence>
<keyword evidence="10" id="KW-0443">Lipid metabolism</keyword>
<dbReference type="GO" id="GO:0046474">
    <property type="term" value="P:glycerophospholipid biosynthetic process"/>
    <property type="evidence" value="ECO:0007669"/>
    <property type="project" value="TreeGrafter"/>
</dbReference>
<comment type="similarity">
    <text evidence="3 16">Belongs to the CDP-alcohol phosphatidyltransferase class-I family.</text>
</comment>
<dbReference type="EMBL" id="JACDQQ010002751">
    <property type="protein sequence ID" value="MBA0088931.1"/>
    <property type="molecule type" value="Genomic_DNA"/>
</dbReference>
<dbReference type="Pfam" id="PF01066">
    <property type="entry name" value="CDP-OH_P_transf"/>
    <property type="match status" value="1"/>
</dbReference>
<feature type="transmembrane region" description="Helical" evidence="17">
    <location>
        <begin position="165"/>
        <end position="186"/>
    </location>
</feature>
<comment type="subcellular location">
    <subcellularLocation>
        <location evidence="1">Membrane</location>
        <topology evidence="1">Multi-pass membrane protein</topology>
    </subcellularLocation>
</comment>
<feature type="transmembrane region" description="Helical" evidence="17">
    <location>
        <begin position="140"/>
        <end position="159"/>
    </location>
</feature>
<dbReference type="PANTHER" id="PTHR14269">
    <property type="entry name" value="CDP-DIACYLGLYCEROL--GLYCEROL-3-PHOSPHATE 3-PHOSPHATIDYLTRANSFERASE-RELATED"/>
    <property type="match status" value="1"/>
</dbReference>
<protein>
    <recommendedName>
        <fullName evidence="5 15">CDP-diacylglycerol--glycerol-3-phosphate 3-phosphatidyltransferase</fullName>
        <ecNumber evidence="4 15">2.7.8.5</ecNumber>
    </recommendedName>
</protein>
<dbReference type="PIRSF" id="PIRSF000847">
    <property type="entry name" value="Phos_ph_gly_syn"/>
    <property type="match status" value="1"/>
</dbReference>
<comment type="catalytic activity">
    <reaction evidence="14">
        <text>a CDP-1,2-diacyl-sn-glycerol + sn-glycerol 3-phosphate = a 1,2-diacyl-sn-glycero-3-phospho-(1'-sn-glycero-3'-phosphate) + CMP + H(+)</text>
        <dbReference type="Rhea" id="RHEA:12593"/>
        <dbReference type="ChEBI" id="CHEBI:15378"/>
        <dbReference type="ChEBI" id="CHEBI:57597"/>
        <dbReference type="ChEBI" id="CHEBI:58332"/>
        <dbReference type="ChEBI" id="CHEBI:60110"/>
        <dbReference type="ChEBI" id="CHEBI:60377"/>
        <dbReference type="EC" id="2.7.8.5"/>
    </reaction>
</comment>
<dbReference type="NCBIfam" id="TIGR00560">
    <property type="entry name" value="pgsA"/>
    <property type="match status" value="1"/>
</dbReference>
<dbReference type="AlphaFoldDB" id="A0A7V8NWU2"/>
<evidence type="ECO:0000256" key="8">
    <source>
        <dbReference type="ARBA" id="ARBA00022692"/>
    </source>
</evidence>
<sequence>MNLPNSLTLLRIFFVPLLIVILLTRSPTVKMFGLTMHFEVWGVLILLLAAATDWADGYLARRRLQVTTLGILLDPIADKLLISAAFIALVDMQGVDGKALVPAWMVVIIIGREFTVLGLRNIASAEGFTIAASTLGKTKMVLQVCAVAIVIVGARHPSLRPLGLILLWLVVISALVSAAQYFLRFWSQVDDSIKQRRKLRMLEARKKSQDAVPL</sequence>
<dbReference type="InterPro" id="IPR050324">
    <property type="entry name" value="CDP-alcohol_PTase-I"/>
</dbReference>
<proteinExistence type="inferred from homology"/>
<evidence type="ECO:0000256" key="3">
    <source>
        <dbReference type="ARBA" id="ARBA00010441"/>
    </source>
</evidence>
<dbReference type="PANTHER" id="PTHR14269:SF62">
    <property type="entry name" value="CDP-DIACYLGLYCEROL--GLYCEROL-3-PHOSPHATE 3-PHOSPHATIDYLTRANSFERASE 1, CHLOROPLASTIC"/>
    <property type="match status" value="1"/>
</dbReference>
<feature type="transmembrane region" description="Helical" evidence="17">
    <location>
        <begin position="31"/>
        <end position="51"/>
    </location>
</feature>
<evidence type="ECO:0000256" key="5">
    <source>
        <dbReference type="ARBA" id="ARBA00014944"/>
    </source>
</evidence>
<dbReference type="GO" id="GO:0008444">
    <property type="term" value="F:CDP-diacylglycerol-glycerol-3-phosphate 3-phosphatidyltransferase activity"/>
    <property type="evidence" value="ECO:0007669"/>
    <property type="project" value="UniProtKB-UniRule"/>
</dbReference>
<evidence type="ECO:0000313" key="19">
    <source>
        <dbReference type="Proteomes" id="UP000567293"/>
    </source>
</evidence>
<dbReference type="InterPro" id="IPR048254">
    <property type="entry name" value="CDP_ALCOHOL_P_TRANSF_CS"/>
</dbReference>
<dbReference type="GO" id="GO:0016020">
    <property type="term" value="C:membrane"/>
    <property type="evidence" value="ECO:0007669"/>
    <property type="project" value="UniProtKB-SubCell"/>
</dbReference>
<dbReference type="EC" id="2.7.8.5" evidence="4 15"/>
<evidence type="ECO:0000256" key="11">
    <source>
        <dbReference type="ARBA" id="ARBA00023136"/>
    </source>
</evidence>
<keyword evidence="9 17" id="KW-1133">Transmembrane helix</keyword>
<comment type="pathway">
    <text evidence="2">Phospholipid metabolism; phosphatidylglycerol biosynthesis; phosphatidylglycerol from CDP-diacylglycerol: step 1/2.</text>
</comment>
<evidence type="ECO:0000256" key="10">
    <source>
        <dbReference type="ARBA" id="ARBA00023098"/>
    </source>
</evidence>
<evidence type="ECO:0000256" key="6">
    <source>
        <dbReference type="ARBA" id="ARBA00022516"/>
    </source>
</evidence>
<dbReference type="InterPro" id="IPR000462">
    <property type="entry name" value="CDP-OH_P_trans"/>
</dbReference>
<accession>A0A7V8NWU2</accession>
<keyword evidence="19" id="KW-1185">Reference proteome</keyword>
<evidence type="ECO:0000256" key="12">
    <source>
        <dbReference type="ARBA" id="ARBA00023209"/>
    </source>
</evidence>
<dbReference type="Proteomes" id="UP000567293">
    <property type="component" value="Unassembled WGS sequence"/>
</dbReference>
<evidence type="ECO:0000256" key="17">
    <source>
        <dbReference type="SAM" id="Phobius"/>
    </source>
</evidence>
<dbReference type="InterPro" id="IPR043130">
    <property type="entry name" value="CDP-OH_PTrfase_TM_dom"/>
</dbReference>
<keyword evidence="6" id="KW-0444">Lipid biosynthesis</keyword>
<keyword evidence="11 17" id="KW-0472">Membrane</keyword>
<dbReference type="PROSITE" id="PS00379">
    <property type="entry name" value="CDP_ALCOHOL_P_TRANSF"/>
    <property type="match status" value="1"/>
</dbReference>
<feature type="transmembrane region" description="Helical" evidence="17">
    <location>
        <begin position="99"/>
        <end position="119"/>
    </location>
</feature>
<evidence type="ECO:0000313" key="18">
    <source>
        <dbReference type="EMBL" id="MBA0088931.1"/>
    </source>
</evidence>
<evidence type="ECO:0000256" key="15">
    <source>
        <dbReference type="NCBIfam" id="TIGR00560"/>
    </source>
</evidence>
<evidence type="ECO:0000256" key="14">
    <source>
        <dbReference type="ARBA" id="ARBA00048586"/>
    </source>
</evidence>
<dbReference type="Gene3D" id="1.20.120.1760">
    <property type="match status" value="1"/>
</dbReference>
<evidence type="ECO:0000256" key="2">
    <source>
        <dbReference type="ARBA" id="ARBA00005042"/>
    </source>
</evidence>
<name>A0A7V8NWU2_9BACT</name>
<comment type="caution">
    <text evidence="18">The sequence shown here is derived from an EMBL/GenBank/DDBJ whole genome shotgun (WGS) entry which is preliminary data.</text>
</comment>